<name>A0A239PTM8_9RHOB</name>
<evidence type="ECO:0000313" key="2">
    <source>
        <dbReference type="Proteomes" id="UP000198307"/>
    </source>
</evidence>
<sequence length="73" mass="7783">MVAADLMVHEVIMHGSIPDTMKQPSQYMQDPTISCDAPGPVGTRKGVGRSIDRGFGDRIGALEEIEIAALMGL</sequence>
<dbReference type="EMBL" id="FZQB01000005">
    <property type="protein sequence ID" value="SNT73488.1"/>
    <property type="molecule type" value="Genomic_DNA"/>
</dbReference>
<protein>
    <submittedName>
        <fullName evidence="1">Uncharacterized protein</fullName>
    </submittedName>
</protein>
<accession>A0A239PTM8</accession>
<keyword evidence="2" id="KW-1185">Reference proteome</keyword>
<organism evidence="1 2">
    <name type="scientific">Paracoccus seriniphilus</name>
    <dbReference type="NCBI Taxonomy" id="184748"/>
    <lineage>
        <taxon>Bacteria</taxon>
        <taxon>Pseudomonadati</taxon>
        <taxon>Pseudomonadota</taxon>
        <taxon>Alphaproteobacteria</taxon>
        <taxon>Rhodobacterales</taxon>
        <taxon>Paracoccaceae</taxon>
        <taxon>Paracoccus</taxon>
    </lineage>
</organism>
<evidence type="ECO:0000313" key="1">
    <source>
        <dbReference type="EMBL" id="SNT73488.1"/>
    </source>
</evidence>
<reference evidence="1 2" key="1">
    <citation type="submission" date="2017-07" db="EMBL/GenBank/DDBJ databases">
        <authorList>
            <person name="Sun Z.S."/>
            <person name="Albrecht U."/>
            <person name="Echele G."/>
            <person name="Lee C.C."/>
        </authorList>
    </citation>
    <scope>NUCLEOTIDE SEQUENCE [LARGE SCALE GENOMIC DNA]</scope>
    <source>
        <strain evidence="1 2">DSM 14827</strain>
    </source>
</reference>
<proteinExistence type="predicted"/>
<gene>
    <name evidence="1" type="ORF">SAMN05444959_10552</name>
</gene>
<dbReference type="Proteomes" id="UP000198307">
    <property type="component" value="Unassembled WGS sequence"/>
</dbReference>
<dbReference type="AlphaFoldDB" id="A0A239PTM8"/>